<name>A0A2R8BIM2_9RHOB</name>
<keyword evidence="1" id="KW-1133">Transmembrane helix</keyword>
<feature type="transmembrane region" description="Helical" evidence="1">
    <location>
        <begin position="97"/>
        <end position="119"/>
    </location>
</feature>
<gene>
    <name evidence="2" type="ORF">ASD8599_03691</name>
</gene>
<dbReference type="AlphaFoldDB" id="A0A2R8BIM2"/>
<feature type="transmembrane region" description="Helical" evidence="1">
    <location>
        <begin position="131"/>
        <end position="151"/>
    </location>
</feature>
<keyword evidence="3" id="KW-1185">Reference proteome</keyword>
<dbReference type="SUPFAM" id="SSF55961">
    <property type="entry name" value="Bet v1-like"/>
    <property type="match status" value="1"/>
</dbReference>
<protein>
    <recommendedName>
        <fullName evidence="4">Polyketide cyclase / dehydrase and lipid transport</fullName>
    </recommendedName>
</protein>
<evidence type="ECO:0000313" key="2">
    <source>
        <dbReference type="EMBL" id="SPH22944.1"/>
    </source>
</evidence>
<feature type="transmembrane region" description="Helical" evidence="1">
    <location>
        <begin position="12"/>
        <end position="31"/>
    </location>
</feature>
<dbReference type="OrthoDB" id="315686at2"/>
<dbReference type="InterPro" id="IPR023393">
    <property type="entry name" value="START-like_dom_sf"/>
</dbReference>
<accession>A0A2R8BIM2</accession>
<keyword evidence="1" id="KW-0812">Transmembrane</keyword>
<keyword evidence="1" id="KW-0472">Membrane</keyword>
<evidence type="ECO:0000256" key="1">
    <source>
        <dbReference type="SAM" id="Phobius"/>
    </source>
</evidence>
<organism evidence="2 3">
    <name type="scientific">Ascidiaceihabitans donghaensis</name>
    <dbReference type="NCBI Taxonomy" id="1510460"/>
    <lineage>
        <taxon>Bacteria</taxon>
        <taxon>Pseudomonadati</taxon>
        <taxon>Pseudomonadota</taxon>
        <taxon>Alphaproteobacteria</taxon>
        <taxon>Rhodobacterales</taxon>
        <taxon>Paracoccaceae</taxon>
        <taxon>Ascidiaceihabitans</taxon>
    </lineage>
</organism>
<evidence type="ECO:0000313" key="3">
    <source>
        <dbReference type="Proteomes" id="UP000244880"/>
    </source>
</evidence>
<proteinExistence type="predicted"/>
<dbReference type="Proteomes" id="UP000244880">
    <property type="component" value="Unassembled WGS sequence"/>
</dbReference>
<feature type="transmembrane region" description="Helical" evidence="1">
    <location>
        <begin position="71"/>
        <end position="91"/>
    </location>
</feature>
<dbReference type="EMBL" id="OMOR01000001">
    <property type="protein sequence ID" value="SPH22944.1"/>
    <property type="molecule type" value="Genomic_DNA"/>
</dbReference>
<reference evidence="2 3" key="1">
    <citation type="submission" date="2018-03" db="EMBL/GenBank/DDBJ databases">
        <authorList>
            <person name="Keele B.F."/>
        </authorList>
    </citation>
    <scope>NUCLEOTIDE SEQUENCE [LARGE SCALE GENOMIC DNA]</scope>
    <source>
        <strain evidence="2 3">CECT 8599</strain>
    </source>
</reference>
<sequence>MIGWVQKQSMAVRLCFAFAYCGMFYAVLIVVQGATFVTAVTLVMLTVFPFLYGTAVSLVLDPRNQSGLARILGLGLIPIALLCVALLIAQLETLICVVILAPVFIGLMMLGQFVMRAALRRALVASDSATLHVSVLLLPLLAVPVFGQITFPEAQMQVVTEIQIAAPVETVWAHTYEIEAITDQERIWTFSHNIIGTPRPINAVVDGRIRQLRWSGGMRFQEHLTGITQHKSLTWDFVFNEKSTMYAMDPHVDPQGDLVNLHSGSYELTALPNGDTLLTLQTNYSVTTPLNGYLSLWGEVFLQDFHRSVLSVIKMRSEAAK</sequence>
<feature type="transmembrane region" description="Helical" evidence="1">
    <location>
        <begin position="37"/>
        <end position="59"/>
    </location>
</feature>
<evidence type="ECO:0008006" key="4">
    <source>
        <dbReference type="Google" id="ProtNLM"/>
    </source>
</evidence>
<dbReference type="Gene3D" id="3.30.530.20">
    <property type="match status" value="1"/>
</dbReference>